<reference evidence="2 3" key="1">
    <citation type="journal article" date="2022" name="G3 (Bethesda)">
        <title>Enemy or ally: a genomic approach to elucidate the lifestyle of Phyllosticta citrichinaensis.</title>
        <authorList>
            <person name="Buijs V.A."/>
            <person name="Groenewald J.Z."/>
            <person name="Haridas S."/>
            <person name="LaButti K.M."/>
            <person name="Lipzen A."/>
            <person name="Martin F.M."/>
            <person name="Barry K."/>
            <person name="Grigoriev I.V."/>
            <person name="Crous P.W."/>
            <person name="Seidl M.F."/>
        </authorList>
    </citation>
    <scope>NUCLEOTIDE SEQUENCE [LARGE SCALE GENOMIC DNA]</scope>
    <source>
        <strain evidence="2 3">CBS 129764</strain>
    </source>
</reference>
<evidence type="ECO:0000256" key="1">
    <source>
        <dbReference type="SAM" id="MobiDB-lite"/>
    </source>
</evidence>
<proteinExistence type="predicted"/>
<dbReference type="Proteomes" id="UP001456524">
    <property type="component" value="Unassembled WGS sequence"/>
</dbReference>
<gene>
    <name evidence="2" type="ORF">IWX90DRAFT_301563</name>
</gene>
<keyword evidence="3" id="KW-1185">Reference proteome</keyword>
<sequence length="184" mass="19556">MTTHASNCLTTRRIGIEAADPELLPVVDPTAAASRLGLGRGRGRGRLPPAPESPSQARHRLRLPLPLPHPHPHPLSASAARTLGLIQSLTPPPPPPPRPPQLSLFNNSLPRPQEPRRPDSTPSSPAARRLPSVAPCHASGRSPTSLLPPSPLIPHDTKDPRPALPRPWPSLATRPPSDLSSSCP</sequence>
<name>A0ABR1XLF9_9PEZI</name>
<feature type="region of interest" description="Disordered" evidence="1">
    <location>
        <begin position="35"/>
        <end position="184"/>
    </location>
</feature>
<evidence type="ECO:0000313" key="2">
    <source>
        <dbReference type="EMBL" id="KAK8159472.1"/>
    </source>
</evidence>
<comment type="caution">
    <text evidence="2">The sequence shown here is derived from an EMBL/GenBank/DDBJ whole genome shotgun (WGS) entry which is preliminary data.</text>
</comment>
<evidence type="ECO:0000313" key="3">
    <source>
        <dbReference type="Proteomes" id="UP001456524"/>
    </source>
</evidence>
<accession>A0ABR1XLF9</accession>
<organism evidence="2 3">
    <name type="scientific">Phyllosticta citrichinensis</name>
    <dbReference type="NCBI Taxonomy" id="1130410"/>
    <lineage>
        <taxon>Eukaryota</taxon>
        <taxon>Fungi</taxon>
        <taxon>Dikarya</taxon>
        <taxon>Ascomycota</taxon>
        <taxon>Pezizomycotina</taxon>
        <taxon>Dothideomycetes</taxon>
        <taxon>Dothideomycetes incertae sedis</taxon>
        <taxon>Botryosphaeriales</taxon>
        <taxon>Phyllostictaceae</taxon>
        <taxon>Phyllosticta</taxon>
    </lineage>
</organism>
<feature type="compositionally biased region" description="Pro residues" evidence="1">
    <location>
        <begin position="90"/>
        <end position="100"/>
    </location>
</feature>
<protein>
    <submittedName>
        <fullName evidence="2">Uncharacterized protein</fullName>
    </submittedName>
</protein>
<dbReference type="EMBL" id="JBBWUH010000008">
    <property type="protein sequence ID" value="KAK8159472.1"/>
    <property type="molecule type" value="Genomic_DNA"/>
</dbReference>